<comment type="caution">
    <text evidence="1">The sequence shown here is derived from an EMBL/GenBank/DDBJ whole genome shotgun (WGS) entry which is preliminary data.</text>
</comment>
<protein>
    <submittedName>
        <fullName evidence="1">Immunity 49 family protein</fullName>
    </submittedName>
</protein>
<dbReference type="Pfam" id="PF15575">
    <property type="entry name" value="Imm49"/>
    <property type="match status" value="1"/>
</dbReference>
<dbReference type="AlphaFoldDB" id="A0A7Y0HDP0"/>
<reference evidence="1" key="1">
    <citation type="submission" date="2020-04" db="EMBL/GenBank/DDBJ databases">
        <title>Genome Sequencing for Pseudoaltermonas arctica.</title>
        <authorList>
            <person name="Elkins N.S."/>
        </authorList>
    </citation>
    <scope>NUCLEOTIDE SEQUENCE [LARGE SCALE GENOMIC DNA]</scope>
    <source>
        <strain evidence="1">NEC-BIFX-2020_0012</strain>
    </source>
</reference>
<keyword evidence="2" id="KW-1185">Reference proteome</keyword>
<evidence type="ECO:0000313" key="1">
    <source>
        <dbReference type="EMBL" id="NMM42142.1"/>
    </source>
</evidence>
<sequence>MITRHFEAKKIERIIDRINKYEELLLIGINTIKTKNSQGVLGGSIQDAISAFGEAVLAKVPHQQIVRYLQHIKEFGSANFAFACRHGETFDVTINNDTFALIGGPAGAYLHTDVWEKVFYAAVTLRDKKAIEQLIQVPQSVFDNANLKADAFDTALINLMKGLFEPEANMGDLLEAALIAADPNAIASGRRSYVQNILLPLLPVYRCIYTANAQDEFNEAMVEALKAHKKYWKKDERERQGWISLPLIAAASHAYDLKGYQLTVETDYIPSFLVKNDFDVTAP</sequence>
<accession>A0A7Y0HDP0</accession>
<dbReference type="EMBL" id="JABBMT010000029">
    <property type="protein sequence ID" value="NMM42142.1"/>
    <property type="molecule type" value="Genomic_DNA"/>
</dbReference>
<dbReference type="RefSeq" id="WP_169021077.1">
    <property type="nucleotide sequence ID" value="NZ_JABBMT010000029.1"/>
</dbReference>
<gene>
    <name evidence="1" type="ORF">HHO47_15265</name>
</gene>
<organism evidence="1 2">
    <name type="scientific">Pseudoalteromonas arctica</name>
    <dbReference type="NCBI Taxonomy" id="394751"/>
    <lineage>
        <taxon>Bacteria</taxon>
        <taxon>Pseudomonadati</taxon>
        <taxon>Pseudomonadota</taxon>
        <taxon>Gammaproteobacteria</taxon>
        <taxon>Alteromonadales</taxon>
        <taxon>Pseudoalteromonadaceae</taxon>
        <taxon>Pseudoalteromonas</taxon>
    </lineage>
</organism>
<proteinExistence type="predicted"/>
<name>A0A7Y0HDP0_9GAMM</name>
<evidence type="ECO:0000313" key="2">
    <source>
        <dbReference type="Proteomes" id="UP000570493"/>
    </source>
</evidence>
<dbReference type="InterPro" id="IPR029074">
    <property type="entry name" value="Imm49"/>
</dbReference>
<dbReference type="Proteomes" id="UP000570493">
    <property type="component" value="Unassembled WGS sequence"/>
</dbReference>